<reference evidence="1" key="1">
    <citation type="submission" date="2023-06" db="EMBL/GenBank/DDBJ databases">
        <title>Genome-scale phylogeny and comparative genomics of the fungal order Sordariales.</title>
        <authorList>
            <consortium name="Lawrence Berkeley National Laboratory"/>
            <person name="Hensen N."/>
            <person name="Bonometti L."/>
            <person name="Westerberg I."/>
            <person name="Brannstrom I.O."/>
            <person name="Guillou S."/>
            <person name="Cros-Aarteil S."/>
            <person name="Calhoun S."/>
            <person name="Haridas S."/>
            <person name="Kuo A."/>
            <person name="Mondo S."/>
            <person name="Pangilinan J."/>
            <person name="Riley R."/>
            <person name="Labutti K."/>
            <person name="Andreopoulos B."/>
            <person name="Lipzen A."/>
            <person name="Chen C."/>
            <person name="Yanf M."/>
            <person name="Daum C."/>
            <person name="Ng V."/>
            <person name="Clum A."/>
            <person name="Steindorff A."/>
            <person name="Ohm R."/>
            <person name="Martin F."/>
            <person name="Silar P."/>
            <person name="Natvig D."/>
            <person name="Lalanne C."/>
            <person name="Gautier V."/>
            <person name="Ament-Velasquez S.L."/>
            <person name="Kruys A."/>
            <person name="Hutchinson M.I."/>
            <person name="Powell A.J."/>
            <person name="Barry K."/>
            <person name="Miller A.N."/>
            <person name="Grigoriev I.V."/>
            <person name="Debuchy R."/>
            <person name="Gladieux P."/>
            <person name="Thoren M.H."/>
            <person name="Johannesson H."/>
        </authorList>
    </citation>
    <scope>NUCLEOTIDE SEQUENCE</scope>
    <source>
        <strain evidence="1">SMH4607-1</strain>
    </source>
</reference>
<name>A0AA40EAU6_9PEZI</name>
<gene>
    <name evidence="1" type="ORF">B0H67DRAFT_561821</name>
</gene>
<dbReference type="GO" id="GO:0050308">
    <property type="term" value="F:sugar-phosphatase activity"/>
    <property type="evidence" value="ECO:0007669"/>
    <property type="project" value="TreeGrafter"/>
</dbReference>
<accession>A0AA40EAU6</accession>
<comment type="caution">
    <text evidence="1">The sequence shown here is derived from an EMBL/GenBank/DDBJ whole genome shotgun (WGS) entry which is preliminary data.</text>
</comment>
<dbReference type="Gene3D" id="3.40.50.1000">
    <property type="entry name" value="HAD superfamily/HAD-like"/>
    <property type="match status" value="1"/>
</dbReference>
<dbReference type="EMBL" id="JAUKUA010000001">
    <property type="protein sequence ID" value="KAK0730476.1"/>
    <property type="molecule type" value="Genomic_DNA"/>
</dbReference>
<dbReference type="NCBIfam" id="TIGR01509">
    <property type="entry name" value="HAD-SF-IA-v3"/>
    <property type="match status" value="1"/>
</dbReference>
<dbReference type="InterPro" id="IPR006439">
    <property type="entry name" value="HAD-SF_hydro_IA"/>
</dbReference>
<dbReference type="Pfam" id="PF00702">
    <property type="entry name" value="Hydrolase"/>
    <property type="match status" value="1"/>
</dbReference>
<proteinExistence type="predicted"/>
<dbReference type="PANTHER" id="PTHR43481">
    <property type="entry name" value="FRUCTOSE-1-PHOSPHATE PHOSPHATASE"/>
    <property type="match status" value="1"/>
</dbReference>
<protein>
    <submittedName>
        <fullName evidence="1">HAD-like domain-containing protein</fullName>
    </submittedName>
</protein>
<organism evidence="1 2">
    <name type="scientific">Lasiosphaeris hirsuta</name>
    <dbReference type="NCBI Taxonomy" id="260670"/>
    <lineage>
        <taxon>Eukaryota</taxon>
        <taxon>Fungi</taxon>
        <taxon>Dikarya</taxon>
        <taxon>Ascomycota</taxon>
        <taxon>Pezizomycotina</taxon>
        <taxon>Sordariomycetes</taxon>
        <taxon>Sordariomycetidae</taxon>
        <taxon>Sordariales</taxon>
        <taxon>Lasiosphaeriaceae</taxon>
        <taxon>Lasiosphaeris</taxon>
    </lineage>
</organism>
<dbReference type="SUPFAM" id="SSF56784">
    <property type="entry name" value="HAD-like"/>
    <property type="match status" value="1"/>
</dbReference>
<evidence type="ECO:0000313" key="1">
    <source>
        <dbReference type="EMBL" id="KAK0730476.1"/>
    </source>
</evidence>
<sequence length="163" mass="17251">MEGLLPKLHGADAVEIPGARALLEELIARDVPWAIVTSGTVPLVTGWLDVLKLPAPEHLVTAESVVDGKPDPACYVLGRSRLTLEGADKQVLVFEDSPAGIRAGKAAGCKVLGLVTSHTAEQVLSAEPDWVVRDMASVRLVRTDDGSRVTLEFRDGLVVPGKA</sequence>
<keyword evidence="2" id="KW-1185">Reference proteome</keyword>
<dbReference type="PANTHER" id="PTHR43481:SF4">
    <property type="entry name" value="GLYCEROL-1-PHOSPHATE PHOSPHOHYDROLASE 1-RELATED"/>
    <property type="match status" value="1"/>
</dbReference>
<dbReference type="InterPro" id="IPR023214">
    <property type="entry name" value="HAD_sf"/>
</dbReference>
<dbReference type="InterPro" id="IPR051806">
    <property type="entry name" value="HAD-like_SPP"/>
</dbReference>
<dbReference type="AlphaFoldDB" id="A0AA40EAU6"/>
<dbReference type="InterPro" id="IPR036412">
    <property type="entry name" value="HAD-like_sf"/>
</dbReference>
<evidence type="ECO:0000313" key="2">
    <source>
        <dbReference type="Proteomes" id="UP001172102"/>
    </source>
</evidence>
<dbReference type="Proteomes" id="UP001172102">
    <property type="component" value="Unassembled WGS sequence"/>
</dbReference>